<dbReference type="Gene3D" id="3.90.660.20">
    <property type="entry name" value="Protoporphyrinogen oxidase, mitochondrial, domain 2"/>
    <property type="match status" value="1"/>
</dbReference>
<evidence type="ECO:0000313" key="5">
    <source>
        <dbReference type="Proteomes" id="UP000501107"/>
    </source>
</evidence>
<dbReference type="Pfam" id="PF01593">
    <property type="entry name" value="Amino_oxidase"/>
    <property type="match status" value="1"/>
</dbReference>
<dbReference type="EMBL" id="CP053980">
    <property type="protein sequence ID" value="QKH27229.1"/>
    <property type="molecule type" value="Genomic_DNA"/>
</dbReference>
<protein>
    <submittedName>
        <fullName evidence="2">FAD binding domain protein</fullName>
    </submittedName>
    <submittedName>
        <fullName evidence="3">FAD-dependent oxidoreductase</fullName>
    </submittedName>
</protein>
<gene>
    <name evidence="2" type="ORF">BF38_3634</name>
    <name evidence="3" type="ORF">FOC89_25895</name>
</gene>
<dbReference type="Gene3D" id="1.10.3110.10">
    <property type="entry name" value="protoporphyrinogen ix oxidase, domain 3"/>
    <property type="match status" value="1"/>
</dbReference>
<dbReference type="KEGG" id="btw:BF38_3634"/>
<reference evidence="2 4" key="1">
    <citation type="journal article" date="2015" name="Genome Announc.">
        <title>Complete genome sequences for 35 biothreat assay-relevant bacillus species.</title>
        <authorList>
            <person name="Johnson S.L."/>
            <person name="Daligault H.E."/>
            <person name="Davenport K.W."/>
            <person name="Jaissle J."/>
            <person name="Frey K.G."/>
            <person name="Ladner J.T."/>
            <person name="Broomall S.M."/>
            <person name="Bishop-Lilly K.A."/>
            <person name="Bruce D.C."/>
            <person name="Gibbons H.S."/>
            <person name="Coyne S.R."/>
            <person name="Lo C.C."/>
            <person name="Meincke L."/>
            <person name="Munk A.C."/>
            <person name="Koroleva G.I."/>
            <person name="Rosenzweig C.N."/>
            <person name="Palacios G.F."/>
            <person name="Redden C.L."/>
            <person name="Minogue T.D."/>
            <person name="Chain P.S."/>
        </authorList>
    </citation>
    <scope>NUCLEOTIDE SEQUENCE [LARGE SCALE GENOMIC DNA]</scope>
    <source>
        <strain evidence="2 4">HD1011</strain>
    </source>
</reference>
<accession>A0A0B5NSR7</accession>
<dbReference type="AlphaFoldDB" id="A0A0B5NSR7"/>
<dbReference type="Proteomes" id="UP000501107">
    <property type="component" value="Chromosome"/>
</dbReference>
<dbReference type="InterPro" id="IPR050464">
    <property type="entry name" value="Zeta_carotene_desat/Oxidored"/>
</dbReference>
<dbReference type="InterPro" id="IPR002937">
    <property type="entry name" value="Amino_oxidase"/>
</dbReference>
<dbReference type="PRINTS" id="PR00368">
    <property type="entry name" value="FADPNR"/>
</dbReference>
<organism evidence="3 5">
    <name type="scientific">Bacillus thuringiensis</name>
    <dbReference type="NCBI Taxonomy" id="1428"/>
    <lineage>
        <taxon>Bacteria</taxon>
        <taxon>Bacillati</taxon>
        <taxon>Bacillota</taxon>
        <taxon>Bacilli</taxon>
        <taxon>Bacillales</taxon>
        <taxon>Bacillaceae</taxon>
        <taxon>Bacillus</taxon>
        <taxon>Bacillus cereus group</taxon>
    </lineage>
</organism>
<name>A0A0B5NSR7_BACTU</name>
<dbReference type="RefSeq" id="WP_000712997.1">
    <property type="nucleotide sequence ID" value="NZ_CP009335.1"/>
</dbReference>
<evidence type="ECO:0000313" key="4">
    <source>
        <dbReference type="Proteomes" id="UP000031876"/>
    </source>
</evidence>
<evidence type="ECO:0000313" key="2">
    <source>
        <dbReference type="EMBL" id="AJG75148.1"/>
    </source>
</evidence>
<dbReference type="Gene3D" id="3.50.50.60">
    <property type="entry name" value="FAD/NAD(P)-binding domain"/>
    <property type="match status" value="1"/>
</dbReference>
<proteinExistence type="predicted"/>
<sequence length="436" mass="48082">MKKFDVAIVGGGLAGLTASIYLAKAGRKVIVLEKSSRFGGRGMTINKNGICMNLGAHALYRGGAAFLTFNELGMNLPGGIPSTKAHGIWKGDIFTIPTDFRSILSTPLLSWSAKVQFLRLIIRLGHLNIGEVPKMSLTTWTENEIKDPMVRNIFYALCRTTTYTFAPTIQLASSVLKQIQLSIKEGVFYVDGGWETIITKLRDIANHVGVQFLAKKHVLEIEHYEDKQRIYCFDDEVFEVGTVIVTTPPKEACNIIKGAEGTSLHRWSEQSVPVTVAALDIGLRRLPNPTHQFALGLDQPIFFTNQSRAAKLSDDGSIAVSLIKYQNPALEMKHTHEDKGQLESTMDLLHPNWKREVVAQQYLPTIKVVYDFPHINRVETPGPNIPEMPGVYVAGDWAGHDEILADAAVASGKRAALHILKQLESEAVHHGNGAII</sequence>
<dbReference type="PANTHER" id="PTHR42923">
    <property type="entry name" value="PROTOPORPHYRINOGEN OXIDASE"/>
    <property type="match status" value="1"/>
</dbReference>
<dbReference type="PANTHER" id="PTHR42923:SF3">
    <property type="entry name" value="PROTOPORPHYRINOGEN OXIDASE"/>
    <property type="match status" value="1"/>
</dbReference>
<dbReference type="Proteomes" id="UP000031876">
    <property type="component" value="Chromosome"/>
</dbReference>
<evidence type="ECO:0000313" key="3">
    <source>
        <dbReference type="EMBL" id="QKH27229.1"/>
    </source>
</evidence>
<dbReference type="GO" id="GO:0016491">
    <property type="term" value="F:oxidoreductase activity"/>
    <property type="evidence" value="ECO:0007669"/>
    <property type="project" value="InterPro"/>
</dbReference>
<feature type="domain" description="Amine oxidase" evidence="1">
    <location>
        <begin position="13"/>
        <end position="252"/>
    </location>
</feature>
<dbReference type="SUPFAM" id="SSF51905">
    <property type="entry name" value="FAD/NAD(P)-binding domain"/>
    <property type="match status" value="1"/>
</dbReference>
<dbReference type="EMBL" id="CP009335">
    <property type="protein sequence ID" value="AJG75148.1"/>
    <property type="molecule type" value="Genomic_DNA"/>
</dbReference>
<dbReference type="InterPro" id="IPR036188">
    <property type="entry name" value="FAD/NAD-bd_sf"/>
</dbReference>
<reference evidence="3 5" key="2">
    <citation type="submission" date="2020-05" db="EMBL/GenBank/DDBJ databases">
        <title>FDA dAtabase for Regulatory Grade micrObial Sequences (FDA-ARGOS): Supporting development and validation of Infectious Disease Dx tests.</title>
        <authorList>
            <person name="Nelson B."/>
            <person name="Plummer A."/>
            <person name="Tallon L."/>
            <person name="Sadzewicz L."/>
            <person name="Zhao X."/>
            <person name="Vavikolanu K."/>
            <person name="Mehta A."/>
            <person name="Aluvathingal J."/>
            <person name="Nadendla S."/>
            <person name="Myers T."/>
            <person name="Yan Y."/>
            <person name="Sichtig H."/>
        </authorList>
    </citation>
    <scope>NUCLEOTIDE SEQUENCE [LARGE SCALE GENOMIC DNA]</scope>
    <source>
        <strain evidence="3 5">FDAARGOS_795</strain>
    </source>
</reference>
<evidence type="ECO:0000259" key="1">
    <source>
        <dbReference type="Pfam" id="PF01593"/>
    </source>
</evidence>